<dbReference type="EnsemblPlants" id="evm.model.08.1154">
    <property type="protein sequence ID" value="cds.evm.model.08.1154"/>
    <property type="gene ID" value="evm.TU.08.1154"/>
</dbReference>
<dbReference type="InterPro" id="IPR043502">
    <property type="entry name" value="DNA/RNA_pol_sf"/>
</dbReference>
<evidence type="ECO:0000259" key="2">
    <source>
        <dbReference type="Pfam" id="PF07727"/>
    </source>
</evidence>
<dbReference type="Gramene" id="evm.model.08.1154">
    <property type="protein sequence ID" value="cds.evm.model.08.1154"/>
    <property type="gene ID" value="evm.TU.08.1154"/>
</dbReference>
<feature type="compositionally biased region" description="Polar residues" evidence="1">
    <location>
        <begin position="40"/>
        <end position="49"/>
    </location>
</feature>
<dbReference type="InterPro" id="IPR013103">
    <property type="entry name" value="RVT_2"/>
</dbReference>
<keyword evidence="4" id="KW-1185">Reference proteome</keyword>
<protein>
    <recommendedName>
        <fullName evidence="2">Reverse transcriptase Ty1/copia-type domain-containing protein</fullName>
    </recommendedName>
</protein>
<feature type="region of interest" description="Disordered" evidence="1">
    <location>
        <begin position="1"/>
        <end position="68"/>
    </location>
</feature>
<organism evidence="3 4">
    <name type="scientific">Cannabis sativa</name>
    <name type="common">Hemp</name>
    <name type="synonym">Marijuana</name>
    <dbReference type="NCBI Taxonomy" id="3483"/>
    <lineage>
        <taxon>Eukaryota</taxon>
        <taxon>Viridiplantae</taxon>
        <taxon>Streptophyta</taxon>
        <taxon>Embryophyta</taxon>
        <taxon>Tracheophyta</taxon>
        <taxon>Spermatophyta</taxon>
        <taxon>Magnoliopsida</taxon>
        <taxon>eudicotyledons</taxon>
        <taxon>Gunneridae</taxon>
        <taxon>Pentapetalae</taxon>
        <taxon>rosids</taxon>
        <taxon>fabids</taxon>
        <taxon>Rosales</taxon>
        <taxon>Cannabaceae</taxon>
        <taxon>Cannabis</taxon>
    </lineage>
</organism>
<dbReference type="Pfam" id="PF07727">
    <property type="entry name" value="RVT_2"/>
    <property type="match status" value="1"/>
</dbReference>
<name>A0A803Q7S7_CANSA</name>
<dbReference type="OMA" id="PPHANII"/>
<reference evidence="3" key="2">
    <citation type="submission" date="2021-03" db="UniProtKB">
        <authorList>
            <consortium name="EnsemblPlants"/>
        </authorList>
    </citation>
    <scope>IDENTIFICATION</scope>
</reference>
<evidence type="ECO:0000313" key="4">
    <source>
        <dbReference type="Proteomes" id="UP000596661"/>
    </source>
</evidence>
<dbReference type="AlphaFoldDB" id="A0A803Q7S7"/>
<feature type="domain" description="Reverse transcriptase Ty1/copia-type" evidence="2">
    <location>
        <begin position="217"/>
        <end position="352"/>
    </location>
</feature>
<feature type="compositionally biased region" description="Polar residues" evidence="1">
    <location>
        <begin position="57"/>
        <end position="66"/>
    </location>
</feature>
<dbReference type="SUPFAM" id="SSF56672">
    <property type="entry name" value="DNA/RNA polymerases"/>
    <property type="match status" value="1"/>
</dbReference>
<dbReference type="EMBL" id="UZAU01000705">
    <property type="status" value="NOT_ANNOTATED_CDS"/>
    <property type="molecule type" value="Genomic_DNA"/>
</dbReference>
<evidence type="ECO:0000256" key="1">
    <source>
        <dbReference type="SAM" id="MobiDB-lite"/>
    </source>
</evidence>
<accession>A0A803Q7S7</accession>
<reference evidence="3" key="1">
    <citation type="submission" date="2018-11" db="EMBL/GenBank/DDBJ databases">
        <authorList>
            <person name="Grassa J C."/>
        </authorList>
    </citation>
    <scope>NUCLEOTIDE SEQUENCE [LARGE SCALE GENOMIC DNA]</scope>
</reference>
<evidence type="ECO:0000313" key="3">
    <source>
        <dbReference type="EnsemblPlants" id="cds.evm.model.08.1154"/>
    </source>
</evidence>
<proteinExistence type="predicted"/>
<sequence>MARPSTRSQDGAPPSTRSHDSVPPSTTEHPVTAISPETVLDQNMSSSADPRQESNTRRPPQNTSNVPDLVSPIDAAKIIPAAPKLTSAAANKQPVAAKPTPAVAHNKTIAANKTATVVKTIPAAASNTPAASQLNPKATKSGRVMAKLQHLTDYVCHTSSTSHPIEPFLSYIKLQPQFRAAILATYFEVEPQNYAEASQFKHWLLAMDNETKALEQNNTWVITKLPPGHKAIGYKWVYKVKYNEKREVVHFKARLVAKGYNQRQGIDYSQTYAPVAKFNTLKVFLALAAMNNWNVHQLDINNAFLHEDLHEEVYIKIPPGYKAPPNTVYKLNKSIYGQQASRQWLTNLVELFLHMVSNNPYQITPCS</sequence>
<dbReference type="Proteomes" id="UP000596661">
    <property type="component" value="Chromosome 8"/>
</dbReference>